<comment type="caution">
    <text evidence="2">The sequence shown here is derived from an EMBL/GenBank/DDBJ whole genome shotgun (WGS) entry which is preliminary data.</text>
</comment>
<dbReference type="Proteomes" id="UP000310039">
    <property type="component" value="Unassembled WGS sequence"/>
</dbReference>
<evidence type="ECO:0000259" key="1">
    <source>
        <dbReference type="Pfam" id="PF04248"/>
    </source>
</evidence>
<accession>A0A4S9Y2S5</accession>
<feature type="domain" description="DUF427" evidence="1">
    <location>
        <begin position="26"/>
        <end position="112"/>
    </location>
</feature>
<dbReference type="EMBL" id="QZBT01000035">
    <property type="protein sequence ID" value="THZ85293.1"/>
    <property type="molecule type" value="Genomic_DNA"/>
</dbReference>
<protein>
    <submittedName>
        <fullName evidence="2">DUF427-domain-containing protein</fullName>
    </submittedName>
</protein>
<dbReference type="AlphaFoldDB" id="A0A4S9Y2S5"/>
<dbReference type="Pfam" id="PF04248">
    <property type="entry name" value="NTP_transf_9"/>
    <property type="match status" value="1"/>
</dbReference>
<sequence>MLDPRTFPRPPALQQIKKNILIKFKDGQTIASTDRAYWVLETYHPPTYYLPPDSIKLNLTPTSRRTFCEWKGVATYFSFTTPGGEQVDSRAWTYEEPTPTFAEIKDYVSFYADPRWECYVDGELVEPQPGDFYGGWMTSYIVRKSVKGAPGTREHEEAFPDA</sequence>
<proteinExistence type="predicted"/>
<evidence type="ECO:0000313" key="3">
    <source>
        <dbReference type="Proteomes" id="UP000310039"/>
    </source>
</evidence>
<dbReference type="PANTHER" id="PTHR43058:SF1">
    <property type="entry name" value="DUF427 DOMAIN-CONTAINING PROTEIN"/>
    <property type="match status" value="1"/>
</dbReference>
<dbReference type="PANTHER" id="PTHR43058">
    <property type="entry name" value="SLR0655 PROTEIN"/>
    <property type="match status" value="1"/>
</dbReference>
<dbReference type="InterPro" id="IPR007361">
    <property type="entry name" value="DUF427"/>
</dbReference>
<dbReference type="Gene3D" id="2.170.150.40">
    <property type="entry name" value="Domain of unknown function (DUF427)"/>
    <property type="match status" value="1"/>
</dbReference>
<organism evidence="2 3">
    <name type="scientific">Aureobasidium pullulans</name>
    <name type="common">Black yeast</name>
    <name type="synonym">Pullularia pullulans</name>
    <dbReference type="NCBI Taxonomy" id="5580"/>
    <lineage>
        <taxon>Eukaryota</taxon>
        <taxon>Fungi</taxon>
        <taxon>Dikarya</taxon>
        <taxon>Ascomycota</taxon>
        <taxon>Pezizomycotina</taxon>
        <taxon>Dothideomycetes</taxon>
        <taxon>Dothideomycetidae</taxon>
        <taxon>Dothideales</taxon>
        <taxon>Saccotheciaceae</taxon>
        <taxon>Aureobasidium</taxon>
    </lineage>
</organism>
<name>A0A4S9Y2S5_AURPU</name>
<reference evidence="2 3" key="1">
    <citation type="submission" date="2018-10" db="EMBL/GenBank/DDBJ databases">
        <title>Fifty Aureobasidium pullulans genomes reveal a recombining polyextremotolerant generalist.</title>
        <authorList>
            <person name="Gostincar C."/>
            <person name="Turk M."/>
            <person name="Zajc J."/>
            <person name="Gunde-Cimerman N."/>
        </authorList>
    </citation>
    <scope>NUCLEOTIDE SEQUENCE [LARGE SCALE GENOMIC DNA]</scope>
    <source>
        <strain evidence="2 3">EXF-3403</strain>
    </source>
</reference>
<evidence type="ECO:0000313" key="2">
    <source>
        <dbReference type="EMBL" id="THZ85293.1"/>
    </source>
</evidence>
<gene>
    <name evidence="2" type="ORF">D6C84_03440</name>
</gene>
<dbReference type="InterPro" id="IPR038694">
    <property type="entry name" value="DUF427_sf"/>
</dbReference>